<name>A0A1M6MBD0_9FIRM</name>
<protein>
    <submittedName>
        <fullName evidence="1">Uncharacterized protein</fullName>
    </submittedName>
</protein>
<dbReference type="EMBL" id="FQZV01000043">
    <property type="protein sequence ID" value="SHJ80802.1"/>
    <property type="molecule type" value="Genomic_DNA"/>
</dbReference>
<reference evidence="2" key="1">
    <citation type="submission" date="2016-11" db="EMBL/GenBank/DDBJ databases">
        <authorList>
            <person name="Varghese N."/>
            <person name="Submissions S."/>
        </authorList>
    </citation>
    <scope>NUCLEOTIDE SEQUENCE [LARGE SCALE GENOMIC DNA]</scope>
    <source>
        <strain evidence="2">DSM 17957</strain>
    </source>
</reference>
<dbReference type="Proteomes" id="UP000184536">
    <property type="component" value="Unassembled WGS sequence"/>
</dbReference>
<dbReference type="AlphaFoldDB" id="A0A1M6MBD0"/>
<evidence type="ECO:0000313" key="1">
    <source>
        <dbReference type="EMBL" id="SHJ80802.1"/>
    </source>
</evidence>
<dbReference type="STRING" id="1121919.SAMN02745975_02927"/>
<accession>A0A1M6MBD0</accession>
<sequence length="47" mass="5721">MNTQYYKTWDEYMAEHPEIDEKLIPVMAPKIQGYEEMMFAFVMLLLM</sequence>
<proteinExistence type="predicted"/>
<organism evidence="1 2">
    <name type="scientific">Geosporobacter subterraneus DSM 17957</name>
    <dbReference type="NCBI Taxonomy" id="1121919"/>
    <lineage>
        <taxon>Bacteria</taxon>
        <taxon>Bacillati</taxon>
        <taxon>Bacillota</taxon>
        <taxon>Clostridia</taxon>
        <taxon>Peptostreptococcales</taxon>
        <taxon>Thermotaleaceae</taxon>
        <taxon>Geosporobacter</taxon>
    </lineage>
</organism>
<keyword evidence="2" id="KW-1185">Reference proteome</keyword>
<gene>
    <name evidence="1" type="ORF">SAMN02745975_02927</name>
</gene>
<dbReference type="RefSeq" id="WP_190014556.1">
    <property type="nucleotide sequence ID" value="NZ_FQZV01000043.1"/>
</dbReference>
<evidence type="ECO:0000313" key="2">
    <source>
        <dbReference type="Proteomes" id="UP000184536"/>
    </source>
</evidence>